<evidence type="ECO:0000313" key="1">
    <source>
        <dbReference type="EMBL" id="KUM46738.1"/>
    </source>
</evidence>
<protein>
    <submittedName>
        <fullName evidence="1">Uncharacterized protein</fullName>
    </submittedName>
</protein>
<dbReference type="AlphaFoldDB" id="A0A101LX13"/>
<name>A0A101LX13_PICGL</name>
<proteinExistence type="predicted"/>
<dbReference type="EMBL" id="LKAM01000010">
    <property type="protein sequence ID" value="KUM46738.1"/>
    <property type="molecule type" value="Genomic_DNA"/>
</dbReference>
<keyword evidence="1" id="KW-0496">Mitochondrion</keyword>
<sequence>MPTILTHRMDERLRTFGWNKIKASLWCVESAVSSSSLWLTQLIEFTLSKRALGAPGVGLKPSLAAMYSPV</sequence>
<comment type="caution">
    <text evidence="1">The sequence shown here is derived from an EMBL/GenBank/DDBJ whole genome shotgun (WGS) entry which is preliminary data.</text>
</comment>
<reference evidence="1" key="1">
    <citation type="journal article" date="2015" name="Genome Biol. Evol.">
        <title>Organellar Genomes of White Spruce (Picea glauca): Assembly and Annotation.</title>
        <authorList>
            <person name="Jackman S.D."/>
            <person name="Warren R.L."/>
            <person name="Gibb E.A."/>
            <person name="Vandervalk B.P."/>
            <person name="Mohamadi H."/>
            <person name="Chu J."/>
            <person name="Raymond A."/>
            <person name="Pleasance S."/>
            <person name="Coope R."/>
            <person name="Wildung M.R."/>
            <person name="Ritland C.E."/>
            <person name="Bousquet J."/>
            <person name="Jones S.J."/>
            <person name="Bohlmann J."/>
            <person name="Birol I."/>
        </authorList>
    </citation>
    <scope>NUCLEOTIDE SEQUENCE [LARGE SCALE GENOMIC DNA]</scope>
    <source>
        <tissue evidence="1">Flushing bud</tissue>
    </source>
</reference>
<geneLocation type="mitochondrion" evidence="1"/>
<organism evidence="1">
    <name type="scientific">Picea glauca</name>
    <name type="common">White spruce</name>
    <name type="synonym">Pinus glauca</name>
    <dbReference type="NCBI Taxonomy" id="3330"/>
    <lineage>
        <taxon>Eukaryota</taxon>
        <taxon>Viridiplantae</taxon>
        <taxon>Streptophyta</taxon>
        <taxon>Embryophyta</taxon>
        <taxon>Tracheophyta</taxon>
        <taxon>Spermatophyta</taxon>
        <taxon>Pinopsida</taxon>
        <taxon>Pinidae</taxon>
        <taxon>Conifers I</taxon>
        <taxon>Pinales</taxon>
        <taxon>Pinaceae</taxon>
        <taxon>Picea</taxon>
    </lineage>
</organism>
<accession>A0A101LX13</accession>
<gene>
    <name evidence="1" type="ORF">ABT39_MTgene1418</name>
</gene>